<dbReference type="PANTHER" id="PTHR33567:SF3">
    <property type="entry name" value="CHROMATE ION TRANSPORTER (EUROFUNG)"/>
    <property type="match status" value="1"/>
</dbReference>
<dbReference type="PIRSF" id="PIRSF004810">
    <property type="entry name" value="ChrA"/>
    <property type="match status" value="1"/>
</dbReference>
<dbReference type="RefSeq" id="WP_377092953.1">
    <property type="nucleotide sequence ID" value="NZ_JBHSJM010000001.1"/>
</dbReference>
<feature type="transmembrane region" description="Helical" evidence="7">
    <location>
        <begin position="223"/>
        <end position="242"/>
    </location>
</feature>
<evidence type="ECO:0000256" key="4">
    <source>
        <dbReference type="ARBA" id="ARBA00022692"/>
    </source>
</evidence>
<evidence type="ECO:0000313" key="9">
    <source>
        <dbReference type="Proteomes" id="UP001597297"/>
    </source>
</evidence>
<protein>
    <submittedName>
        <fullName evidence="8">Chromate efflux transporter</fullName>
    </submittedName>
</protein>
<feature type="transmembrane region" description="Helical" evidence="7">
    <location>
        <begin position="354"/>
        <end position="370"/>
    </location>
</feature>
<evidence type="ECO:0000313" key="8">
    <source>
        <dbReference type="EMBL" id="MFD2276555.1"/>
    </source>
</evidence>
<organism evidence="8 9">
    <name type="scientific">Rubritalea spongiae</name>
    <dbReference type="NCBI Taxonomy" id="430797"/>
    <lineage>
        <taxon>Bacteria</taxon>
        <taxon>Pseudomonadati</taxon>
        <taxon>Verrucomicrobiota</taxon>
        <taxon>Verrucomicrobiia</taxon>
        <taxon>Verrucomicrobiales</taxon>
        <taxon>Rubritaleaceae</taxon>
        <taxon>Rubritalea</taxon>
    </lineage>
</organism>
<keyword evidence="9" id="KW-1185">Reference proteome</keyword>
<feature type="transmembrane region" description="Helical" evidence="7">
    <location>
        <begin position="140"/>
        <end position="171"/>
    </location>
</feature>
<feature type="transmembrane region" description="Helical" evidence="7">
    <location>
        <begin position="326"/>
        <end position="348"/>
    </location>
</feature>
<dbReference type="InterPro" id="IPR003370">
    <property type="entry name" value="Chromate_transpt"/>
</dbReference>
<keyword evidence="5 7" id="KW-1133">Transmembrane helix</keyword>
<dbReference type="Pfam" id="PF02417">
    <property type="entry name" value="Chromate_transp"/>
    <property type="match status" value="2"/>
</dbReference>
<gene>
    <name evidence="8" type="primary">chrA</name>
    <name evidence="8" type="ORF">ACFSQZ_08760</name>
</gene>
<dbReference type="InterPro" id="IPR014047">
    <property type="entry name" value="Chr_Tranpt_l_chain"/>
</dbReference>
<sequence>MQFFTCFWTALKLGLTSFGGPVAHLGYFRETYVVKKGWISEERFAELLALCQFLPGPASSQFGAAIGYEKGGWSGALAAWIGFTLPSAVLMILLAIGLQPISDVLGVGWIHGLKLAAVAIVAIAVMGMKKKLCTMPTHHVIALLSLLLLVIFHQAWLQPLVILIGGVVGAWCFADYRDYQEHLAEKRGRLPILSVVALGLFIASLAVLPVMQKMGGGAEATAGLLRAGSLVFGGGHVVLPLLESSYVAEGLVTQDEFLAGYGAAQAVPGPMFTLGSYLGAATGIGGNVWLGGLIGTVAIFAPGMFLLACGVPLWNWLKGMPRARGAVSGANAAVVGLLGAALLQMFTYVLGSDTKMTAINVLVVVVLFYFHGFRKTPAWLIVLSAGVVGAALLH</sequence>
<evidence type="ECO:0000256" key="1">
    <source>
        <dbReference type="ARBA" id="ARBA00004651"/>
    </source>
</evidence>
<evidence type="ECO:0000256" key="3">
    <source>
        <dbReference type="ARBA" id="ARBA00022475"/>
    </source>
</evidence>
<dbReference type="PANTHER" id="PTHR33567">
    <property type="entry name" value="CHROMATE ION TRANSPORTER (EUROFUNG)"/>
    <property type="match status" value="1"/>
</dbReference>
<feature type="transmembrane region" description="Helical" evidence="7">
    <location>
        <begin position="191"/>
        <end position="211"/>
    </location>
</feature>
<comment type="subcellular location">
    <subcellularLocation>
        <location evidence="1">Cell membrane</location>
        <topology evidence="1">Multi-pass membrane protein</topology>
    </subcellularLocation>
</comment>
<feature type="transmembrane region" description="Helical" evidence="7">
    <location>
        <begin position="77"/>
        <end position="97"/>
    </location>
</feature>
<feature type="transmembrane region" description="Helical" evidence="7">
    <location>
        <begin position="109"/>
        <end position="128"/>
    </location>
</feature>
<reference evidence="9" key="1">
    <citation type="journal article" date="2019" name="Int. J. Syst. Evol. Microbiol.">
        <title>The Global Catalogue of Microorganisms (GCM) 10K type strain sequencing project: providing services to taxonomists for standard genome sequencing and annotation.</title>
        <authorList>
            <consortium name="The Broad Institute Genomics Platform"/>
            <consortium name="The Broad Institute Genome Sequencing Center for Infectious Disease"/>
            <person name="Wu L."/>
            <person name="Ma J."/>
        </authorList>
    </citation>
    <scope>NUCLEOTIDE SEQUENCE [LARGE SCALE GENOMIC DNA]</scope>
    <source>
        <strain evidence="9">JCM 16545</strain>
    </source>
</reference>
<accession>A0ABW5E4F9</accession>
<feature type="transmembrane region" description="Helical" evidence="7">
    <location>
        <begin position="288"/>
        <end position="314"/>
    </location>
</feature>
<name>A0ABW5E4F9_9BACT</name>
<keyword evidence="6 7" id="KW-0472">Membrane</keyword>
<comment type="similarity">
    <text evidence="2">Belongs to the chromate ion transporter (CHR) (TC 2.A.51) family.</text>
</comment>
<comment type="caution">
    <text evidence="8">The sequence shown here is derived from an EMBL/GenBank/DDBJ whole genome shotgun (WGS) entry which is preliminary data.</text>
</comment>
<dbReference type="EMBL" id="JBHUJC010000025">
    <property type="protein sequence ID" value="MFD2276555.1"/>
    <property type="molecule type" value="Genomic_DNA"/>
</dbReference>
<evidence type="ECO:0000256" key="7">
    <source>
        <dbReference type="SAM" id="Phobius"/>
    </source>
</evidence>
<proteinExistence type="inferred from homology"/>
<keyword evidence="4 7" id="KW-0812">Transmembrane</keyword>
<evidence type="ECO:0000256" key="2">
    <source>
        <dbReference type="ARBA" id="ARBA00005262"/>
    </source>
</evidence>
<keyword evidence="3" id="KW-1003">Cell membrane</keyword>
<dbReference type="Proteomes" id="UP001597297">
    <property type="component" value="Unassembled WGS sequence"/>
</dbReference>
<evidence type="ECO:0000256" key="5">
    <source>
        <dbReference type="ARBA" id="ARBA00022989"/>
    </source>
</evidence>
<evidence type="ECO:0000256" key="6">
    <source>
        <dbReference type="ARBA" id="ARBA00023136"/>
    </source>
</evidence>
<dbReference type="NCBIfam" id="TIGR00937">
    <property type="entry name" value="2A51"/>
    <property type="match status" value="1"/>
</dbReference>